<accession>A0A5F1Z4S7</accession>
<evidence type="ECO:0000313" key="1">
    <source>
        <dbReference type="EMBL" id="TGK91983.1"/>
    </source>
</evidence>
<protein>
    <recommendedName>
        <fullName evidence="3">Nucleotide-diphospho-sugar transferase</fullName>
    </recommendedName>
</protein>
<dbReference type="InterPro" id="IPR029044">
    <property type="entry name" value="Nucleotide-diphossugar_trans"/>
</dbReference>
<evidence type="ECO:0008006" key="3">
    <source>
        <dbReference type="Google" id="ProtNLM"/>
    </source>
</evidence>
<comment type="caution">
    <text evidence="1">The sequence shown here is derived from an EMBL/GenBank/DDBJ whole genome shotgun (WGS) entry which is preliminary data.</text>
</comment>
<gene>
    <name evidence="1" type="ORF">EHQ30_17530</name>
</gene>
<evidence type="ECO:0000313" key="2">
    <source>
        <dbReference type="Proteomes" id="UP000297891"/>
    </source>
</evidence>
<keyword evidence="2" id="KW-1185">Reference proteome</keyword>
<dbReference type="RefSeq" id="WP_135677267.1">
    <property type="nucleotide sequence ID" value="NZ_RQFP01000014.1"/>
</dbReference>
<reference evidence="1" key="1">
    <citation type="journal article" date="2019" name="PLoS Negl. Trop. Dis.">
        <title>Revisiting the worldwide diversity of Leptospira species in the environment.</title>
        <authorList>
            <person name="Vincent A.T."/>
            <person name="Schiettekatte O."/>
            <person name="Bourhy P."/>
            <person name="Veyrier F.J."/>
            <person name="Picardeau M."/>
        </authorList>
    </citation>
    <scope>NUCLEOTIDE SEQUENCE [LARGE SCALE GENOMIC DNA]</scope>
    <source>
        <strain evidence="1">201800277</strain>
    </source>
</reference>
<sequence length="307" mass="36250">MKLPVLLIGFNRPDLAELTLNRILEYKPATIYFAVDGGRDGKFGEADKVTSVRQLIKKIPKSIPVKTRFSKDNQGCRLGVSSAISWFFESEEMGIILEDDCLPDLSFFSFCEDLLERYKFDTEIGMVSGVNFFYDQIHLKESYFYSKYFHIWGWATWRRAWEGYKSKDLELEKVDTVLSKYFKSKRMQKTWSHWIKESASGKVDTWDHQWSYHNWKEGRLSIMPSKNLVRNLGFRADGTHTLDQNSSFANLEIEKLLFPLVHPKTKDLVIFFHEFVEIYYYPSRIHKVLLKFKIFIFNLCGKFNEID</sequence>
<organism evidence="1 2">
    <name type="scientific">Leptospira brenneri</name>
    <dbReference type="NCBI Taxonomy" id="2023182"/>
    <lineage>
        <taxon>Bacteria</taxon>
        <taxon>Pseudomonadati</taxon>
        <taxon>Spirochaetota</taxon>
        <taxon>Spirochaetia</taxon>
        <taxon>Leptospirales</taxon>
        <taxon>Leptospiraceae</taxon>
        <taxon>Leptospira</taxon>
    </lineage>
</organism>
<dbReference type="OrthoDB" id="5180856at2"/>
<dbReference type="EMBL" id="RQFP01000014">
    <property type="protein sequence ID" value="TGK91983.1"/>
    <property type="molecule type" value="Genomic_DNA"/>
</dbReference>
<dbReference type="SUPFAM" id="SSF53448">
    <property type="entry name" value="Nucleotide-diphospho-sugar transferases"/>
    <property type="match status" value="1"/>
</dbReference>
<proteinExistence type="predicted"/>
<name>A0A5F1Z4S7_9LEPT</name>
<dbReference type="AlphaFoldDB" id="A0A5F1Z4S7"/>
<dbReference type="Proteomes" id="UP000297891">
    <property type="component" value="Unassembled WGS sequence"/>
</dbReference>
<dbReference type="Gene3D" id="3.90.550.10">
    <property type="entry name" value="Spore Coat Polysaccharide Biosynthesis Protein SpsA, Chain A"/>
    <property type="match status" value="1"/>
</dbReference>